<accession>A0ABU0SUB8</accession>
<reference evidence="3 4" key="1">
    <citation type="submission" date="2023-07" db="EMBL/GenBank/DDBJ databases">
        <title>Comparative genomics of wheat-associated soil bacteria to identify genetic determinants of phenazine resistance.</title>
        <authorList>
            <person name="Mouncey N."/>
        </authorList>
    </citation>
    <scope>NUCLEOTIDE SEQUENCE [LARGE SCALE GENOMIC DNA]</scope>
    <source>
        <strain evidence="3 4">V2I4</strain>
    </source>
</reference>
<evidence type="ECO:0008006" key="5">
    <source>
        <dbReference type="Google" id="ProtNLM"/>
    </source>
</evidence>
<keyword evidence="2" id="KW-0732">Signal</keyword>
<protein>
    <recommendedName>
        <fullName evidence="5">Secreted protein</fullName>
    </recommendedName>
</protein>
<feature type="region of interest" description="Disordered" evidence="1">
    <location>
        <begin position="26"/>
        <end position="50"/>
    </location>
</feature>
<evidence type="ECO:0000256" key="1">
    <source>
        <dbReference type="SAM" id="MobiDB-lite"/>
    </source>
</evidence>
<dbReference type="Proteomes" id="UP001230328">
    <property type="component" value="Unassembled WGS sequence"/>
</dbReference>
<keyword evidence="4" id="KW-1185">Reference proteome</keyword>
<dbReference type="EMBL" id="JAUSZI010000002">
    <property type="protein sequence ID" value="MDQ1027148.1"/>
    <property type="molecule type" value="Genomic_DNA"/>
</dbReference>
<evidence type="ECO:0000313" key="3">
    <source>
        <dbReference type="EMBL" id="MDQ1027148.1"/>
    </source>
</evidence>
<proteinExistence type="predicted"/>
<organism evidence="3 4">
    <name type="scientific">Streptomyces umbrinus</name>
    <dbReference type="NCBI Taxonomy" id="67370"/>
    <lineage>
        <taxon>Bacteria</taxon>
        <taxon>Bacillati</taxon>
        <taxon>Actinomycetota</taxon>
        <taxon>Actinomycetes</taxon>
        <taxon>Kitasatosporales</taxon>
        <taxon>Streptomycetaceae</taxon>
        <taxon>Streptomyces</taxon>
        <taxon>Streptomyces phaeochromogenes group</taxon>
    </lineage>
</organism>
<evidence type="ECO:0000256" key="2">
    <source>
        <dbReference type="SAM" id="SignalP"/>
    </source>
</evidence>
<gene>
    <name evidence="3" type="ORF">QF035_004730</name>
</gene>
<sequence>MTRTKKILATIALMLGITAAAASPALADNPMPVTPPDNPMPVAPLDNPMP</sequence>
<feature type="compositionally biased region" description="Pro residues" evidence="1">
    <location>
        <begin position="32"/>
        <end position="50"/>
    </location>
</feature>
<dbReference type="RefSeq" id="WP_307522490.1">
    <property type="nucleotide sequence ID" value="NZ_JAUSZI010000002.1"/>
</dbReference>
<comment type="caution">
    <text evidence="3">The sequence shown here is derived from an EMBL/GenBank/DDBJ whole genome shotgun (WGS) entry which is preliminary data.</text>
</comment>
<evidence type="ECO:0000313" key="4">
    <source>
        <dbReference type="Proteomes" id="UP001230328"/>
    </source>
</evidence>
<name>A0ABU0SUB8_9ACTN</name>
<feature type="signal peptide" evidence="2">
    <location>
        <begin position="1"/>
        <end position="27"/>
    </location>
</feature>
<feature type="chain" id="PRO_5045881601" description="Secreted protein" evidence="2">
    <location>
        <begin position="28"/>
        <end position="50"/>
    </location>
</feature>